<dbReference type="InterPro" id="IPR011990">
    <property type="entry name" value="TPR-like_helical_dom_sf"/>
</dbReference>
<gene>
    <name evidence="6" type="ORF">CTEN210_14628</name>
</gene>
<dbReference type="SMART" id="SM00028">
    <property type="entry name" value="TPR"/>
    <property type="match status" value="7"/>
</dbReference>
<sequence>MHFKQIVIFLALAECVKASQNDLEKRKQDAKLDLWSRGVYDTNHLMENTATSFHRMGPVRKVRQQYLDETECLEQDCPMDMNTVWKRFRGGAVKEDDLESKLISLGQKFGTDFTAAIQKNIEEHNKDCEISCESYYCADENDTNEIKWDANGTSFDSFHFGAVPPEDFSNDFGFPLDLIKVTKGEPLFSAEEAANVIQMAQEEGVDNNEYKSGKYKLGGDWLTNLPNTRQWFNEKLKTKLFPLLHHLFPEIVSSPSVLRAHSVSLLKYNITHPRTDVHIDNGILAMTLAMTPKNEYKGGGTFYEHFDHVLPMDVGHGQFRPGSVRHGGHKVHSGTRYILGAFLLIQDRVEHVRRLKNRGSELRRIPDLENAAKHFEWALALNPKCTTCLKDWAEILLTQKRYDEAEQKLRKVLELLEEKDSDALFSLGVILSEAGKDDESIEAYTKSVKLNAEDAELCYNLGIKLGAKGDVKAEMAMYARATTADPTFGGAWLNWGTVLAEQGNIEDAEVMFLKGLGCPEVKGKSMMNLGLVYQKQAELAAASGNLENAKKLALDASSMLDSAKPLLDSMTDDDDGRYKAQFTPLRLQAHRILGSVYAGLKDFSSCEQEFRKACDSFPQIPGSYEMLARVLDIQGKNTEAQEVRQKLAGLVK</sequence>
<dbReference type="InterPro" id="IPR019734">
    <property type="entry name" value="TPR_rpt"/>
</dbReference>
<dbReference type="PROSITE" id="PS50005">
    <property type="entry name" value="TPR"/>
    <property type="match status" value="2"/>
</dbReference>
<dbReference type="Gene3D" id="1.25.40.10">
    <property type="entry name" value="Tetratricopeptide repeat domain"/>
    <property type="match status" value="2"/>
</dbReference>
<feature type="chain" id="PRO_5042046811" evidence="5">
    <location>
        <begin position="19"/>
        <end position="652"/>
    </location>
</feature>
<dbReference type="Gene3D" id="2.60.120.620">
    <property type="entry name" value="q2cbj1_9rhob like domain"/>
    <property type="match status" value="1"/>
</dbReference>
<feature type="repeat" description="TPR" evidence="3">
    <location>
        <begin position="352"/>
        <end position="385"/>
    </location>
</feature>
<evidence type="ECO:0000313" key="6">
    <source>
        <dbReference type="EMBL" id="GFH58152.1"/>
    </source>
</evidence>
<evidence type="ECO:0000256" key="3">
    <source>
        <dbReference type="PROSITE-ProRule" id="PRU00339"/>
    </source>
</evidence>
<feature type="repeat" description="TPR" evidence="3">
    <location>
        <begin position="421"/>
        <end position="454"/>
    </location>
</feature>
<keyword evidence="7" id="KW-1185">Reference proteome</keyword>
<reference evidence="6 7" key="1">
    <citation type="journal article" date="2021" name="Sci. Rep.">
        <title>The genome of the diatom Chaetoceros tenuissimus carries an ancient integrated fragment of an extant virus.</title>
        <authorList>
            <person name="Hongo Y."/>
            <person name="Kimura K."/>
            <person name="Takaki Y."/>
            <person name="Yoshida Y."/>
            <person name="Baba S."/>
            <person name="Kobayashi G."/>
            <person name="Nagasaki K."/>
            <person name="Hano T."/>
            <person name="Tomaru Y."/>
        </authorList>
    </citation>
    <scope>NUCLEOTIDE SEQUENCE [LARGE SCALE GENOMIC DNA]</scope>
    <source>
        <strain evidence="6 7">NIES-3715</strain>
    </source>
</reference>
<keyword evidence="1" id="KW-0677">Repeat</keyword>
<evidence type="ECO:0000256" key="1">
    <source>
        <dbReference type="ARBA" id="ARBA00022737"/>
    </source>
</evidence>
<accession>A0AAD3D584</accession>
<dbReference type="Proteomes" id="UP001054902">
    <property type="component" value="Unassembled WGS sequence"/>
</dbReference>
<evidence type="ECO:0000256" key="2">
    <source>
        <dbReference type="ARBA" id="ARBA00022803"/>
    </source>
</evidence>
<keyword evidence="2 3" id="KW-0802">TPR repeat</keyword>
<organism evidence="6 7">
    <name type="scientific">Chaetoceros tenuissimus</name>
    <dbReference type="NCBI Taxonomy" id="426638"/>
    <lineage>
        <taxon>Eukaryota</taxon>
        <taxon>Sar</taxon>
        <taxon>Stramenopiles</taxon>
        <taxon>Ochrophyta</taxon>
        <taxon>Bacillariophyta</taxon>
        <taxon>Coscinodiscophyceae</taxon>
        <taxon>Chaetocerotophycidae</taxon>
        <taxon>Chaetocerotales</taxon>
        <taxon>Chaetocerotaceae</taxon>
        <taxon>Chaetoceros</taxon>
    </lineage>
</organism>
<keyword evidence="5" id="KW-0732">Signal</keyword>
<dbReference type="PANTHER" id="PTHR44858">
    <property type="entry name" value="TETRATRICOPEPTIDE REPEAT PROTEIN 6"/>
    <property type="match status" value="1"/>
</dbReference>
<feature type="signal peptide" evidence="5">
    <location>
        <begin position="1"/>
        <end position="18"/>
    </location>
</feature>
<evidence type="ECO:0000256" key="5">
    <source>
        <dbReference type="SAM" id="SignalP"/>
    </source>
</evidence>
<comment type="caution">
    <text evidence="6">The sequence shown here is derived from an EMBL/GenBank/DDBJ whole genome shotgun (WGS) entry which is preliminary data.</text>
</comment>
<dbReference type="PANTHER" id="PTHR44858:SF1">
    <property type="entry name" value="UDP-N-ACETYLGLUCOSAMINE--PEPTIDE N-ACETYLGLUCOSAMINYLTRANSFERASE SPINDLY-RELATED"/>
    <property type="match status" value="1"/>
</dbReference>
<dbReference type="EMBL" id="BLLK01000061">
    <property type="protein sequence ID" value="GFH58152.1"/>
    <property type="molecule type" value="Genomic_DNA"/>
</dbReference>
<evidence type="ECO:0000256" key="4">
    <source>
        <dbReference type="SAM" id="Coils"/>
    </source>
</evidence>
<feature type="coiled-coil region" evidence="4">
    <location>
        <begin position="395"/>
        <end position="422"/>
    </location>
</feature>
<evidence type="ECO:0000313" key="7">
    <source>
        <dbReference type="Proteomes" id="UP001054902"/>
    </source>
</evidence>
<dbReference type="SUPFAM" id="SSF48452">
    <property type="entry name" value="TPR-like"/>
    <property type="match status" value="1"/>
</dbReference>
<dbReference type="InterPro" id="IPR050498">
    <property type="entry name" value="Ycf3"/>
</dbReference>
<protein>
    <submittedName>
        <fullName evidence="6">Tetratricopeptide repeat family protein</fullName>
    </submittedName>
</protein>
<name>A0AAD3D584_9STRA</name>
<keyword evidence="4" id="KW-0175">Coiled coil</keyword>
<proteinExistence type="predicted"/>
<dbReference type="AlphaFoldDB" id="A0AAD3D584"/>
<dbReference type="Pfam" id="PF04733">
    <property type="entry name" value="Coatomer_E"/>
    <property type="match status" value="1"/>
</dbReference>